<dbReference type="InterPro" id="IPR037175">
    <property type="entry name" value="KFase_sf"/>
</dbReference>
<dbReference type="InterPro" id="IPR007325">
    <property type="entry name" value="KFase/CYL"/>
</dbReference>
<dbReference type="GO" id="GO:0004061">
    <property type="term" value="F:arylformamidase activity"/>
    <property type="evidence" value="ECO:0007669"/>
    <property type="project" value="InterPro"/>
</dbReference>
<dbReference type="Pfam" id="PF04199">
    <property type="entry name" value="Cyclase"/>
    <property type="match status" value="2"/>
</dbReference>
<protein>
    <recommendedName>
        <fullName evidence="2">Cyclase family protein</fullName>
    </recommendedName>
</protein>
<evidence type="ECO:0000313" key="1">
    <source>
        <dbReference type="EMBL" id="GAG69526.1"/>
    </source>
</evidence>
<sequence>SVGIHLVGETAFHSGGRAISEISLDDLSGPGVVVDISDAVSDYSLYTPEMITERATVKKGDILIINTGYHRYSWDQPDIHNPEAQGGVESKEFGFLVRHPGPSPDFFKWALELELKVVGVDCGCAEHPMNTPIRTMHANEFEKAEAKLEADYGKSWDEMFPQDEYYHLTHTTMPKAHLLLAESIVGDIDQLNNQRAWIMIQPIPFMEVESAWSRVCALQPPDGMDEEEFFHFMASADMLDLTVPFSVQTPQWANYVPLTVTYTKRVGGQYFGMGRNGSICNASIHLGTHMDGEKHFWPAGRTIGEVPLEEWVGPGVIADISHLVTDSSVYTPEMIESVVEVREGDILILKTGYYKYGWVSPDSDEFR</sequence>
<dbReference type="SUPFAM" id="SSF102198">
    <property type="entry name" value="Putative cyclase"/>
    <property type="match status" value="2"/>
</dbReference>
<organism evidence="1">
    <name type="scientific">marine sediment metagenome</name>
    <dbReference type="NCBI Taxonomy" id="412755"/>
    <lineage>
        <taxon>unclassified sequences</taxon>
        <taxon>metagenomes</taxon>
        <taxon>ecological metagenomes</taxon>
    </lineage>
</organism>
<comment type="caution">
    <text evidence="1">The sequence shown here is derived from an EMBL/GenBank/DDBJ whole genome shotgun (WGS) entry which is preliminary data.</text>
</comment>
<evidence type="ECO:0008006" key="2">
    <source>
        <dbReference type="Google" id="ProtNLM"/>
    </source>
</evidence>
<gene>
    <name evidence="1" type="ORF">S01H4_21053</name>
</gene>
<dbReference type="GO" id="GO:0019441">
    <property type="term" value="P:L-tryptophan catabolic process to kynurenine"/>
    <property type="evidence" value="ECO:0007669"/>
    <property type="project" value="InterPro"/>
</dbReference>
<feature type="non-terminal residue" evidence="1">
    <location>
        <position position="1"/>
    </location>
</feature>
<feature type="non-terminal residue" evidence="1">
    <location>
        <position position="367"/>
    </location>
</feature>
<dbReference type="PANTHER" id="PTHR31118">
    <property type="entry name" value="CYCLASE-LIKE PROTEIN 2"/>
    <property type="match status" value="1"/>
</dbReference>
<dbReference type="AlphaFoldDB" id="X1BC31"/>
<dbReference type="EMBL" id="BART01009507">
    <property type="protein sequence ID" value="GAG69526.1"/>
    <property type="molecule type" value="Genomic_DNA"/>
</dbReference>
<dbReference type="Gene3D" id="3.50.30.50">
    <property type="entry name" value="Putative cyclase"/>
    <property type="match status" value="2"/>
</dbReference>
<name>X1BC31_9ZZZZ</name>
<proteinExistence type="predicted"/>
<reference evidence="1" key="1">
    <citation type="journal article" date="2014" name="Front. Microbiol.">
        <title>High frequency of phylogenetically diverse reductive dehalogenase-homologous genes in deep subseafloor sedimentary metagenomes.</title>
        <authorList>
            <person name="Kawai M."/>
            <person name="Futagami T."/>
            <person name="Toyoda A."/>
            <person name="Takaki Y."/>
            <person name="Nishi S."/>
            <person name="Hori S."/>
            <person name="Arai W."/>
            <person name="Tsubouchi T."/>
            <person name="Morono Y."/>
            <person name="Uchiyama I."/>
            <person name="Ito T."/>
            <person name="Fujiyama A."/>
            <person name="Inagaki F."/>
            <person name="Takami H."/>
        </authorList>
    </citation>
    <scope>NUCLEOTIDE SEQUENCE</scope>
    <source>
        <strain evidence="1">Expedition CK06-06</strain>
    </source>
</reference>
<accession>X1BC31</accession>
<dbReference type="PANTHER" id="PTHR31118:SF12">
    <property type="entry name" value="CYCLASE-LIKE PROTEIN 2"/>
    <property type="match status" value="1"/>
</dbReference>